<dbReference type="AlphaFoldDB" id="A0A512HC02"/>
<gene>
    <name evidence="4" type="ORF">ROR02_31160</name>
</gene>
<evidence type="ECO:0000313" key="4">
    <source>
        <dbReference type="EMBL" id="GEO82985.1"/>
    </source>
</evidence>
<dbReference type="EMBL" id="BJZO01000140">
    <property type="protein sequence ID" value="GEO82985.1"/>
    <property type="molecule type" value="Genomic_DNA"/>
</dbReference>
<dbReference type="Pfam" id="PF12833">
    <property type="entry name" value="HTH_18"/>
    <property type="match status" value="1"/>
</dbReference>
<sequence length="281" mass="30071">MEVLSVFGLDIVLADECLASRQSWTTLVQPGVWSGLQMRGTMVCGVEGLGETTTGPDSLATFQTVRPLEFFHHSCQPGPLSAVFVRVTEGGLADLLGEDGAAALCPARLLPDALQRTTRPAVSALAWQMLGLSGQGAGQRLYLAAKALEFLAAVIEGRAGEEPSTSAVRSASCLTPRDHARVMQARDLILSNLKETPSVPDLARAVGLNATKLTRGFDRVFGMPVYAFIKNARLTYARELIESGTMTVSEAAYAAGYHPATLSTAFHRHFGIKPSQARRSR</sequence>
<reference evidence="4 5" key="1">
    <citation type="submission" date="2019-07" db="EMBL/GenBank/DDBJ databases">
        <title>Whole genome shotgun sequence of Rhodospirillum oryzae NBRC 107573.</title>
        <authorList>
            <person name="Hosoyama A."/>
            <person name="Uohara A."/>
            <person name="Ohji S."/>
            <person name="Ichikawa N."/>
        </authorList>
    </citation>
    <scope>NUCLEOTIDE SEQUENCE [LARGE SCALE GENOMIC DNA]</scope>
    <source>
        <strain evidence="4 5">NBRC 107573</strain>
    </source>
</reference>
<evidence type="ECO:0000259" key="3">
    <source>
        <dbReference type="PROSITE" id="PS01124"/>
    </source>
</evidence>
<dbReference type="PROSITE" id="PS01124">
    <property type="entry name" value="HTH_ARAC_FAMILY_2"/>
    <property type="match status" value="1"/>
</dbReference>
<accession>A0A512HC02</accession>
<keyword evidence="1" id="KW-0805">Transcription regulation</keyword>
<feature type="domain" description="HTH araC/xylS-type" evidence="3">
    <location>
        <begin position="183"/>
        <end position="280"/>
    </location>
</feature>
<dbReference type="Gene3D" id="1.10.10.60">
    <property type="entry name" value="Homeodomain-like"/>
    <property type="match status" value="1"/>
</dbReference>
<dbReference type="RefSeq" id="WP_147165018.1">
    <property type="nucleotide sequence ID" value="NZ_BJZO01000140.1"/>
</dbReference>
<evidence type="ECO:0000313" key="5">
    <source>
        <dbReference type="Proteomes" id="UP000321567"/>
    </source>
</evidence>
<evidence type="ECO:0000256" key="2">
    <source>
        <dbReference type="ARBA" id="ARBA00023163"/>
    </source>
</evidence>
<proteinExistence type="predicted"/>
<keyword evidence="2" id="KW-0804">Transcription</keyword>
<dbReference type="InterPro" id="IPR018060">
    <property type="entry name" value="HTH_AraC"/>
</dbReference>
<keyword evidence="5" id="KW-1185">Reference proteome</keyword>
<dbReference type="OrthoDB" id="7363396at2"/>
<dbReference type="Proteomes" id="UP000321567">
    <property type="component" value="Unassembled WGS sequence"/>
</dbReference>
<evidence type="ECO:0000256" key="1">
    <source>
        <dbReference type="ARBA" id="ARBA00023015"/>
    </source>
</evidence>
<dbReference type="InterPro" id="IPR009057">
    <property type="entry name" value="Homeodomain-like_sf"/>
</dbReference>
<organism evidence="4 5">
    <name type="scientific">Pararhodospirillum oryzae</name>
    <dbReference type="NCBI Taxonomy" id="478448"/>
    <lineage>
        <taxon>Bacteria</taxon>
        <taxon>Pseudomonadati</taxon>
        <taxon>Pseudomonadota</taxon>
        <taxon>Alphaproteobacteria</taxon>
        <taxon>Rhodospirillales</taxon>
        <taxon>Rhodospirillaceae</taxon>
        <taxon>Pararhodospirillum</taxon>
    </lineage>
</organism>
<dbReference type="GO" id="GO:0003700">
    <property type="term" value="F:DNA-binding transcription factor activity"/>
    <property type="evidence" value="ECO:0007669"/>
    <property type="project" value="InterPro"/>
</dbReference>
<comment type="caution">
    <text evidence="4">The sequence shown here is derived from an EMBL/GenBank/DDBJ whole genome shotgun (WGS) entry which is preliminary data.</text>
</comment>
<name>A0A512HC02_9PROT</name>
<dbReference type="SMART" id="SM00342">
    <property type="entry name" value="HTH_ARAC"/>
    <property type="match status" value="1"/>
</dbReference>
<dbReference type="SUPFAM" id="SSF46689">
    <property type="entry name" value="Homeodomain-like"/>
    <property type="match status" value="2"/>
</dbReference>
<dbReference type="PANTHER" id="PTHR47893">
    <property type="entry name" value="REGULATORY PROTEIN PCHR"/>
    <property type="match status" value="1"/>
</dbReference>
<dbReference type="InterPro" id="IPR053142">
    <property type="entry name" value="PchR_regulatory_protein"/>
</dbReference>
<dbReference type="GO" id="GO:0043565">
    <property type="term" value="F:sequence-specific DNA binding"/>
    <property type="evidence" value="ECO:0007669"/>
    <property type="project" value="InterPro"/>
</dbReference>
<protein>
    <recommendedName>
        <fullName evidence="3">HTH araC/xylS-type domain-containing protein</fullName>
    </recommendedName>
</protein>
<dbReference type="PANTHER" id="PTHR47893:SF1">
    <property type="entry name" value="REGULATORY PROTEIN PCHR"/>
    <property type="match status" value="1"/>
</dbReference>